<feature type="transmembrane region" description="Helical" evidence="6">
    <location>
        <begin position="39"/>
        <end position="60"/>
    </location>
</feature>
<evidence type="ECO:0000256" key="2">
    <source>
        <dbReference type="ARBA" id="ARBA00013977"/>
    </source>
</evidence>
<evidence type="ECO:0000256" key="4">
    <source>
        <dbReference type="ARBA" id="ARBA00022989"/>
    </source>
</evidence>
<feature type="transmembrane region" description="Helical" evidence="6">
    <location>
        <begin position="6"/>
        <end position="27"/>
    </location>
</feature>
<name>A0AAN9VJM0_9ORTH</name>
<sequence length="206" mass="23181">MMSWLRIGSVTVWSIFLDICLGVVALMGDRSVSHSNSNFRRAVADSCTHCFIGILSWLIVSLHNKSELGHFYETCACGFLSSLIDIDHFIAARSVKLTDALNLTSRPFLHCSSVVFLLCVIFISVSSVFNLKEITTFGWILFAAFVSHHIRDATRRGLWIWPFGSTAPIPYNIYIILTMLFPFVLITVMTLCTASPRTYFKDVLDV</sequence>
<dbReference type="PANTHER" id="PTHR13628:SF1">
    <property type="entry name" value="TRANSMEMBRANE PROTEIN 267"/>
    <property type="match status" value="1"/>
</dbReference>
<keyword evidence="8" id="KW-1185">Reference proteome</keyword>
<evidence type="ECO:0000313" key="8">
    <source>
        <dbReference type="Proteomes" id="UP001378592"/>
    </source>
</evidence>
<proteinExistence type="predicted"/>
<evidence type="ECO:0000313" key="7">
    <source>
        <dbReference type="EMBL" id="KAK7864011.1"/>
    </source>
</evidence>
<gene>
    <name evidence="7" type="ORF">R5R35_000117</name>
</gene>
<feature type="transmembrane region" description="Helical" evidence="6">
    <location>
        <begin position="171"/>
        <end position="192"/>
    </location>
</feature>
<keyword evidence="4 6" id="KW-1133">Transmembrane helix</keyword>
<feature type="transmembrane region" description="Helical" evidence="6">
    <location>
        <begin position="107"/>
        <end position="129"/>
    </location>
</feature>
<comment type="caution">
    <text evidence="7">The sequence shown here is derived from an EMBL/GenBank/DDBJ whole genome shotgun (WGS) entry which is preliminary data.</text>
</comment>
<keyword evidence="3 6" id="KW-0812">Transmembrane</keyword>
<dbReference type="InterPro" id="IPR026572">
    <property type="entry name" value="TMEM267"/>
</dbReference>
<comment type="subcellular location">
    <subcellularLocation>
        <location evidence="1">Membrane</location>
        <topology evidence="1">Multi-pass membrane protein</topology>
    </subcellularLocation>
</comment>
<dbReference type="InterPro" id="IPR007404">
    <property type="entry name" value="YdjM-like"/>
</dbReference>
<evidence type="ECO:0000256" key="6">
    <source>
        <dbReference type="SAM" id="Phobius"/>
    </source>
</evidence>
<protein>
    <recommendedName>
        <fullName evidence="2">Transmembrane protein 267</fullName>
    </recommendedName>
</protein>
<evidence type="ECO:0000256" key="1">
    <source>
        <dbReference type="ARBA" id="ARBA00004141"/>
    </source>
</evidence>
<reference evidence="7 8" key="1">
    <citation type="submission" date="2024-03" db="EMBL/GenBank/DDBJ databases">
        <title>The genome assembly and annotation of the cricket Gryllus longicercus Weissman &amp; Gray.</title>
        <authorList>
            <person name="Szrajer S."/>
            <person name="Gray D."/>
            <person name="Ylla G."/>
        </authorList>
    </citation>
    <scope>NUCLEOTIDE SEQUENCE [LARGE SCALE GENOMIC DNA]</scope>
    <source>
        <strain evidence="7">DAG 2021-001</strain>
        <tissue evidence="7">Whole body minus gut</tissue>
    </source>
</reference>
<dbReference type="EMBL" id="JAZDUA010000214">
    <property type="protein sequence ID" value="KAK7864011.1"/>
    <property type="molecule type" value="Genomic_DNA"/>
</dbReference>
<dbReference type="PANTHER" id="PTHR13628">
    <property type="entry name" value="TRANSMEMBRANE PROTEIN 267"/>
    <property type="match status" value="1"/>
</dbReference>
<keyword evidence="5 6" id="KW-0472">Membrane</keyword>
<accession>A0AAN9VJM0</accession>
<evidence type="ECO:0000256" key="3">
    <source>
        <dbReference type="ARBA" id="ARBA00022692"/>
    </source>
</evidence>
<dbReference type="GO" id="GO:0016020">
    <property type="term" value="C:membrane"/>
    <property type="evidence" value="ECO:0007669"/>
    <property type="project" value="UniProtKB-SubCell"/>
</dbReference>
<organism evidence="7 8">
    <name type="scientific">Gryllus longicercus</name>
    <dbReference type="NCBI Taxonomy" id="2509291"/>
    <lineage>
        <taxon>Eukaryota</taxon>
        <taxon>Metazoa</taxon>
        <taxon>Ecdysozoa</taxon>
        <taxon>Arthropoda</taxon>
        <taxon>Hexapoda</taxon>
        <taxon>Insecta</taxon>
        <taxon>Pterygota</taxon>
        <taxon>Neoptera</taxon>
        <taxon>Polyneoptera</taxon>
        <taxon>Orthoptera</taxon>
        <taxon>Ensifera</taxon>
        <taxon>Gryllidea</taxon>
        <taxon>Grylloidea</taxon>
        <taxon>Gryllidae</taxon>
        <taxon>Gryllinae</taxon>
        <taxon>Gryllus</taxon>
    </lineage>
</organism>
<dbReference type="Proteomes" id="UP001378592">
    <property type="component" value="Unassembled WGS sequence"/>
</dbReference>
<evidence type="ECO:0000256" key="5">
    <source>
        <dbReference type="ARBA" id="ARBA00023136"/>
    </source>
</evidence>
<dbReference type="Pfam" id="PF04307">
    <property type="entry name" value="YdjM"/>
    <property type="match status" value="1"/>
</dbReference>
<dbReference type="AlphaFoldDB" id="A0AAN9VJM0"/>